<dbReference type="KEGG" id="njp:NEJAP_0754"/>
<accession>A0A7R6SUU6</accession>
<feature type="transmembrane region" description="Helical" evidence="1">
    <location>
        <begin position="81"/>
        <end position="103"/>
    </location>
</feature>
<evidence type="ECO:0000313" key="2">
    <source>
        <dbReference type="EMBL" id="BBB28711.1"/>
    </source>
</evidence>
<sequence>MSRILSSKASLLLSPLVFSAGVAAARLSPILIGIVLTAFLGEGLSDFVSFLLISNILISFSSQGAQSLIISSEDKNNTTEYSGFSFFVLVILYLLFATADFIYFNLYSFFESLLVLCYSSGYLGINLYCAVLNRNKENVKAGLCWLFTAAVVFVASFLVVIFSESYLVFLTTYSMLWFFWCLYVLKDVIEVKVFKILSVLKINKKSFAMLSMFGCIPMLGMYLLKVDYDSGASESQMLGFAVGFQMFSMSLFLPGILGALVVPRLVELLSKSKEVGFRWKSLPLLFYVLLSSSLAVLGSVFSFDIFSLYVDAPLIEQIDLLRSFLWVAVLGAVNAYFIQIVMAKRQYESLFMSSILWLLVIVFVGSVYAPAPIYLSLGSAYVASTFYLLITSRRVV</sequence>
<reference evidence="2 3" key="1">
    <citation type="journal article" date="2008" name="Int. J. Syst. Evol. Microbiol.">
        <title>Neptunomonas japonica sp. nov., an Osedax japonicus symbiont-like bacterium isolated from sediment adjacent to sperm whale carcasses off Kagoshima, Japan.</title>
        <authorList>
            <person name="Miyazaki M."/>
            <person name="Nogi Y."/>
            <person name="Fujiwara Y."/>
            <person name="Kawato M."/>
            <person name="Kubokawa K."/>
            <person name="Horikoshi K."/>
        </authorList>
    </citation>
    <scope>NUCLEOTIDE SEQUENCE [LARGE SCALE GENOMIC DNA]</scope>
    <source>
        <strain evidence="2 3">JAMM 1380</strain>
    </source>
</reference>
<keyword evidence="3" id="KW-1185">Reference proteome</keyword>
<dbReference type="AlphaFoldDB" id="A0A7R6SUU6"/>
<feature type="transmembrane region" description="Helical" evidence="1">
    <location>
        <begin position="109"/>
        <end position="131"/>
    </location>
</feature>
<feature type="transmembrane region" description="Helical" evidence="1">
    <location>
        <begin position="206"/>
        <end position="224"/>
    </location>
</feature>
<dbReference type="EMBL" id="AP014546">
    <property type="protein sequence ID" value="BBB28711.1"/>
    <property type="molecule type" value="Genomic_DNA"/>
</dbReference>
<feature type="transmembrane region" description="Helical" evidence="1">
    <location>
        <begin position="244"/>
        <end position="263"/>
    </location>
</feature>
<gene>
    <name evidence="2" type="ORF">NEJAP_0754</name>
</gene>
<dbReference type="Proteomes" id="UP000595332">
    <property type="component" value="Chromosome"/>
</dbReference>
<proteinExistence type="predicted"/>
<protein>
    <recommendedName>
        <fullName evidence="4">Polysaccharide biosynthesis protein</fullName>
    </recommendedName>
</protein>
<feature type="transmembrane region" description="Helical" evidence="1">
    <location>
        <begin position="167"/>
        <end position="185"/>
    </location>
</feature>
<evidence type="ECO:0000256" key="1">
    <source>
        <dbReference type="SAM" id="Phobius"/>
    </source>
</evidence>
<feature type="transmembrane region" description="Helical" evidence="1">
    <location>
        <begin position="350"/>
        <end position="367"/>
    </location>
</feature>
<keyword evidence="1" id="KW-0812">Transmembrane</keyword>
<feature type="transmembrane region" description="Helical" evidence="1">
    <location>
        <begin position="34"/>
        <end position="60"/>
    </location>
</feature>
<feature type="transmembrane region" description="Helical" evidence="1">
    <location>
        <begin position="284"/>
        <end position="303"/>
    </location>
</feature>
<evidence type="ECO:0000313" key="3">
    <source>
        <dbReference type="Proteomes" id="UP000595332"/>
    </source>
</evidence>
<feature type="transmembrane region" description="Helical" evidence="1">
    <location>
        <begin position="323"/>
        <end position="343"/>
    </location>
</feature>
<keyword evidence="1" id="KW-1133">Transmembrane helix</keyword>
<organism evidence="2 3">
    <name type="scientific">Neptunomonas japonica JAMM 1380</name>
    <dbReference type="NCBI Taxonomy" id="1441457"/>
    <lineage>
        <taxon>Bacteria</taxon>
        <taxon>Pseudomonadati</taxon>
        <taxon>Pseudomonadota</taxon>
        <taxon>Gammaproteobacteria</taxon>
        <taxon>Oceanospirillales</taxon>
        <taxon>Oceanospirillaceae</taxon>
        <taxon>Neptunomonas</taxon>
    </lineage>
</organism>
<name>A0A7R6SUU6_9GAMM</name>
<keyword evidence="1" id="KW-0472">Membrane</keyword>
<feature type="transmembrane region" description="Helical" evidence="1">
    <location>
        <begin position="373"/>
        <end position="390"/>
    </location>
</feature>
<evidence type="ECO:0008006" key="4">
    <source>
        <dbReference type="Google" id="ProtNLM"/>
    </source>
</evidence>
<feature type="transmembrane region" description="Helical" evidence="1">
    <location>
        <begin position="143"/>
        <end position="161"/>
    </location>
</feature>
<dbReference type="RefSeq" id="WP_201349381.1">
    <property type="nucleotide sequence ID" value="NZ_AP014546.1"/>
</dbReference>